<proteinExistence type="predicted"/>
<evidence type="ECO:0000313" key="2">
    <source>
        <dbReference type="Proteomes" id="UP000030520"/>
    </source>
</evidence>
<organism evidence="1 2">
    <name type="scientific">Vibrio variabilis</name>
    <dbReference type="NCBI Taxonomy" id="990271"/>
    <lineage>
        <taxon>Bacteria</taxon>
        <taxon>Pseudomonadati</taxon>
        <taxon>Pseudomonadota</taxon>
        <taxon>Gammaproteobacteria</taxon>
        <taxon>Vibrionales</taxon>
        <taxon>Vibrionaceae</taxon>
        <taxon>Vibrio</taxon>
    </lineage>
</organism>
<keyword evidence="2" id="KW-1185">Reference proteome</keyword>
<accession>A0ABR4YAR6</accession>
<gene>
    <name evidence="1" type="ORF">NL53_10990</name>
</gene>
<dbReference type="Proteomes" id="UP000030520">
    <property type="component" value="Unassembled WGS sequence"/>
</dbReference>
<protein>
    <submittedName>
        <fullName evidence="1">Uncharacterized protein</fullName>
    </submittedName>
</protein>
<sequence length="59" mass="6907">MYLITIFQYYGVTLIYRHLLKTRKLPIFTIGMGGLFVKCNFIVKRSCIDIKKASNEAYI</sequence>
<dbReference type="EMBL" id="JRWM01000016">
    <property type="protein sequence ID" value="KHA60579.1"/>
    <property type="molecule type" value="Genomic_DNA"/>
</dbReference>
<name>A0ABR4YAR6_9VIBR</name>
<reference evidence="1 2" key="1">
    <citation type="submission" date="2014-10" db="EMBL/GenBank/DDBJ databases">
        <title>Genome sequencing of Vibrio variabilis T01.</title>
        <authorList>
            <person name="Chan K.-G."/>
            <person name="Mohamad N.I."/>
        </authorList>
    </citation>
    <scope>NUCLEOTIDE SEQUENCE [LARGE SCALE GENOMIC DNA]</scope>
    <source>
        <strain evidence="1 2">T01</strain>
    </source>
</reference>
<comment type="caution">
    <text evidence="1">The sequence shown here is derived from an EMBL/GenBank/DDBJ whole genome shotgun (WGS) entry which is preliminary data.</text>
</comment>
<evidence type="ECO:0000313" key="1">
    <source>
        <dbReference type="EMBL" id="KHA60579.1"/>
    </source>
</evidence>